<dbReference type="Proteomes" id="UP000319663">
    <property type="component" value="Unassembled WGS sequence"/>
</dbReference>
<dbReference type="InterPro" id="IPR004843">
    <property type="entry name" value="Calcineurin-like_PHP"/>
</dbReference>
<dbReference type="PANTHER" id="PTHR37844">
    <property type="entry name" value="SER/THR PROTEIN PHOSPHATASE SUPERFAMILY (AFU_ORTHOLOGUE AFUA_1G14840)"/>
    <property type="match status" value="1"/>
</dbReference>
<dbReference type="GO" id="GO:0016787">
    <property type="term" value="F:hydrolase activity"/>
    <property type="evidence" value="ECO:0007669"/>
    <property type="project" value="InterPro"/>
</dbReference>
<dbReference type="AlphaFoldDB" id="A0A507QPI1"/>
<feature type="domain" description="Calcineurin-like phosphoesterase" evidence="1">
    <location>
        <begin position="35"/>
        <end position="209"/>
    </location>
</feature>
<name>A0A507QPI1_MONPU</name>
<protein>
    <recommendedName>
        <fullName evidence="1">Calcineurin-like phosphoesterase domain-containing protein</fullName>
    </recommendedName>
</protein>
<evidence type="ECO:0000313" key="3">
    <source>
        <dbReference type="Proteomes" id="UP000319663"/>
    </source>
</evidence>
<dbReference type="Gene3D" id="3.60.21.10">
    <property type="match status" value="1"/>
</dbReference>
<dbReference type="SUPFAM" id="SSF56300">
    <property type="entry name" value="Metallo-dependent phosphatases"/>
    <property type="match status" value="1"/>
</dbReference>
<accession>A0A507QPI1</accession>
<comment type="caution">
    <text evidence="2">The sequence shown here is derived from an EMBL/GenBank/DDBJ whole genome shotgun (WGS) entry which is preliminary data.</text>
</comment>
<organism evidence="2 3">
    <name type="scientific">Monascus purpureus</name>
    <name type="common">Red mold</name>
    <name type="synonym">Monascus anka</name>
    <dbReference type="NCBI Taxonomy" id="5098"/>
    <lineage>
        <taxon>Eukaryota</taxon>
        <taxon>Fungi</taxon>
        <taxon>Dikarya</taxon>
        <taxon>Ascomycota</taxon>
        <taxon>Pezizomycotina</taxon>
        <taxon>Eurotiomycetes</taxon>
        <taxon>Eurotiomycetidae</taxon>
        <taxon>Eurotiales</taxon>
        <taxon>Aspergillaceae</taxon>
        <taxon>Monascus</taxon>
    </lineage>
</organism>
<evidence type="ECO:0000313" key="2">
    <source>
        <dbReference type="EMBL" id="TQB70378.1"/>
    </source>
</evidence>
<sequence length="226" mass="25800">MTRLPLAGTTTSFNPIFHQHYIDSRFMAPCLALLGDVGYVKDEGFFHSLHKQLTAFRLVFLVLGNHEPCHSSWAETKAKVESFGEKIRGAHPGDEALGKLIVLDQTHQLENVSFGLNDFYHTRDWSLESHQDAHRADLTWLNKEIHSISRGEPGRKVVVFTHYCPTRDQNVVDPKAWEQPAILWVYDGSIRGMLLEEQSGTLWAFGHTHFNCDFRDSRTGKRVLSN</sequence>
<reference evidence="2 3" key="1">
    <citation type="submission" date="2019-06" db="EMBL/GenBank/DDBJ databases">
        <title>Wine fermentation using esterase from Monascus purpureus.</title>
        <authorList>
            <person name="Geng C."/>
            <person name="Zhang Y."/>
        </authorList>
    </citation>
    <scope>NUCLEOTIDE SEQUENCE [LARGE SCALE GENOMIC DNA]</scope>
    <source>
        <strain evidence="2">HQ1</strain>
    </source>
</reference>
<gene>
    <name evidence="2" type="ORF">MPDQ_000592</name>
</gene>
<evidence type="ECO:0000259" key="1">
    <source>
        <dbReference type="Pfam" id="PF00149"/>
    </source>
</evidence>
<keyword evidence="3" id="KW-1185">Reference proteome</keyword>
<proteinExistence type="predicted"/>
<dbReference type="Pfam" id="PF00149">
    <property type="entry name" value="Metallophos"/>
    <property type="match status" value="1"/>
</dbReference>
<dbReference type="EMBL" id="VIFY01000110">
    <property type="protein sequence ID" value="TQB70378.1"/>
    <property type="molecule type" value="Genomic_DNA"/>
</dbReference>
<dbReference type="PANTHER" id="PTHR37844:SF2">
    <property type="entry name" value="SER_THR PROTEIN PHOSPHATASE SUPERFAMILY (AFU_ORTHOLOGUE AFUA_1G14840)"/>
    <property type="match status" value="1"/>
</dbReference>
<dbReference type="InterPro" id="IPR029052">
    <property type="entry name" value="Metallo-depent_PP-like"/>
</dbReference>